<accession>A0A9E7KI27</accession>
<evidence type="ECO:0000256" key="1">
    <source>
        <dbReference type="ARBA" id="ARBA00009085"/>
    </source>
</evidence>
<dbReference type="OrthoDB" id="420187at2759"/>
<dbReference type="PANTHER" id="PTHR24006:SF874">
    <property type="entry name" value="UBIQUITIN CARBOXYL-TERMINAL HYDROLASE 16"/>
    <property type="match status" value="1"/>
</dbReference>
<feature type="region of interest" description="Disordered" evidence="2">
    <location>
        <begin position="943"/>
        <end position="967"/>
    </location>
</feature>
<gene>
    <name evidence="5" type="ORF">MUK42_12633</name>
</gene>
<dbReference type="GO" id="GO:0005829">
    <property type="term" value="C:cytosol"/>
    <property type="evidence" value="ECO:0007669"/>
    <property type="project" value="TreeGrafter"/>
</dbReference>
<dbReference type="InterPro" id="IPR005175">
    <property type="entry name" value="PPC_dom"/>
</dbReference>
<dbReference type="CDD" id="cd02661">
    <property type="entry name" value="Peptidase_C19E"/>
    <property type="match status" value="1"/>
</dbReference>
<feature type="compositionally biased region" description="Basic and acidic residues" evidence="2">
    <location>
        <begin position="1016"/>
        <end position="1030"/>
    </location>
</feature>
<dbReference type="PROSITE" id="PS51742">
    <property type="entry name" value="PPC"/>
    <property type="match status" value="1"/>
</dbReference>
<dbReference type="CDD" id="cd11378">
    <property type="entry name" value="DUF296"/>
    <property type="match status" value="1"/>
</dbReference>
<evidence type="ECO:0000259" key="3">
    <source>
        <dbReference type="PROSITE" id="PS50235"/>
    </source>
</evidence>
<feature type="region of interest" description="Disordered" evidence="2">
    <location>
        <begin position="319"/>
        <end position="415"/>
    </location>
</feature>
<sequence>MPLHGDLGLSGAAVLVLLLLGPVFALVVRRRWRLAAARQAEVRRLVRLAAEEDARAEMEAMAAYSAASAAAAAATATATASVATIAKDPSAWPECPVCFSPATARCARCKAVRYWLVDPTALLLAILLISFNYSSGKCQIIHWRQGHKDECHPPPISDNYGGESNISGLKGVQAECSGLSKMDLEHKEELSIKAASKRPAASDPTFSSSGFNREDKHEESNPMNVSGKESTSGSLVPGHSKFSYSIGTPDEALSSDELLPIHDDRLGGSSSFDIPTNSLRTAVNTSYANPTNPATPELAISNSSTNNACCSSDIKKASASETEADESRLSGLSGSKATSSLDHTNTEHSEVASEGEITPPLRVSNGIHLRTSSKSENSYASASLEAKSQSEHKEALTSNMKTSGSVANGTSTQLLSNGGAHPVVLYKSSKVGNAPRKPNGAPATFDSIPNGMSTSDTRVVKEVTSKISRHYSSELMLFPYDRFIKLYNSDKIELHPCGLINCGNSCYANVVLQCLTFTRPLTSYLLEGLHSRICPKKEWCFTCEFESLVMLAKNGKSPLSPIGILSHLHNIGSNFGHGQEEDAHEFLRYAIDCMQSACLKEARKKPDGLLADETTLIQQIFGGYLRSKIRCSRCKGKSERCERIMDVTVEIDGNIATLDEALLRFTSPEILDGENKYECDRCNSYERAKKRLTILEAPNVLTIVLKRFQSGKFGKLNKDVRFPEYLNLAPYMSGDDKSPVYRLYAVIVHIDVMNASFSGHYVCYVKDTQGKWYEINDSEVKPMELAKVLSKGAYMLLYARCSPRAPSSVRKAMAQDFVQTSKHRNKEIKGKPGGSSDACYLYPPRIIVDHSSPHSSDMLSERLRLPLIDSSSSSDSSSLFDEGSSCSTESTRDSTSFEEYWERMSGESDSINLNSPLRIFEDSDGFAHSPLGSMRSSKAVLNGSLSDLPRSNDSGSNASCSGRETDQVEAERFLSGNMKDKLFQHHYHQQQQQQQQQPQQQQKSLSDEVDSGRSSGESKKPKLDEQKEQTGGDGSTIEVVKRPRGRPPGSKNKPKLPVVITREAEPSAAMRPHVLEIPAGHDVADSLAGFSRRRNLGICVLSGTGAVANVTLRQPHLGGAPLSAGASATIVFRGRFEILSISATFLPPAMEGLYPAAAGGLSISLAGPQGQIVGGTVAGPLVAAGMVVVVAAAFSNPTFHRLPVEDDVSVSGGGGGDMEEHERHMYAQQQPQQQQHIQRRHQGPSPTAAVSSGMSLYGSHLPSDVIWAPTARSSPPPPY</sequence>
<feature type="compositionally biased region" description="Polar residues" evidence="2">
    <location>
        <begin position="1244"/>
        <end position="1254"/>
    </location>
</feature>
<dbReference type="Gene3D" id="3.90.70.10">
    <property type="entry name" value="Cysteine proteinases"/>
    <property type="match status" value="1"/>
</dbReference>
<evidence type="ECO:0000259" key="4">
    <source>
        <dbReference type="PROSITE" id="PS51742"/>
    </source>
</evidence>
<dbReference type="Pfam" id="PF03479">
    <property type="entry name" value="PCC"/>
    <property type="match status" value="1"/>
</dbReference>
<feature type="region of interest" description="Disordered" evidence="2">
    <location>
        <begin position="985"/>
        <end position="1056"/>
    </location>
</feature>
<dbReference type="Proteomes" id="UP001055439">
    <property type="component" value="Chromosome 7"/>
</dbReference>
<feature type="domain" description="USP" evidence="3">
    <location>
        <begin position="497"/>
        <end position="801"/>
    </location>
</feature>
<proteinExistence type="inferred from homology"/>
<feature type="region of interest" description="Disordered" evidence="2">
    <location>
        <begin position="870"/>
        <end position="898"/>
    </location>
</feature>
<dbReference type="InterPro" id="IPR018200">
    <property type="entry name" value="USP_CS"/>
</dbReference>
<feature type="compositionally biased region" description="Low complexity" evidence="2">
    <location>
        <begin position="870"/>
        <end position="887"/>
    </location>
</feature>
<dbReference type="GO" id="GO:0005634">
    <property type="term" value="C:nucleus"/>
    <property type="evidence" value="ECO:0007669"/>
    <property type="project" value="TreeGrafter"/>
</dbReference>
<feature type="compositionally biased region" description="Polar residues" evidence="2">
    <location>
        <begin position="330"/>
        <end position="343"/>
    </location>
</feature>
<feature type="region of interest" description="Disordered" evidence="2">
    <location>
        <begin position="190"/>
        <end position="243"/>
    </location>
</feature>
<dbReference type="InterPro" id="IPR001394">
    <property type="entry name" value="Peptidase_C19_UCH"/>
</dbReference>
<dbReference type="SUPFAM" id="SSF54001">
    <property type="entry name" value="Cysteine proteinases"/>
    <property type="match status" value="1"/>
</dbReference>
<feature type="compositionally biased region" description="Polar residues" evidence="2">
    <location>
        <begin position="396"/>
        <end position="415"/>
    </location>
</feature>
<dbReference type="PROSITE" id="PS50235">
    <property type="entry name" value="USP_3"/>
    <property type="match status" value="1"/>
</dbReference>
<comment type="similarity">
    <text evidence="1">Belongs to the peptidase C19 family.</text>
</comment>
<dbReference type="AlphaFoldDB" id="A0A9E7KI27"/>
<feature type="region of interest" description="Disordered" evidence="2">
    <location>
        <begin position="1225"/>
        <end position="1256"/>
    </location>
</feature>
<dbReference type="PROSITE" id="PS00972">
    <property type="entry name" value="USP_1"/>
    <property type="match status" value="1"/>
</dbReference>
<feature type="compositionally biased region" description="Polar residues" evidence="2">
    <location>
        <begin position="943"/>
        <end position="962"/>
    </location>
</feature>
<reference evidence="5" key="1">
    <citation type="submission" date="2022-05" db="EMBL/GenBank/DDBJ databases">
        <title>The Musa troglodytarum L. genome provides insights into the mechanism of non-climacteric behaviour and enrichment of carotenoids.</title>
        <authorList>
            <person name="Wang J."/>
        </authorList>
    </citation>
    <scope>NUCLEOTIDE SEQUENCE</scope>
    <source>
        <tissue evidence="5">Leaf</tissue>
    </source>
</reference>
<dbReference type="GO" id="GO:0016579">
    <property type="term" value="P:protein deubiquitination"/>
    <property type="evidence" value="ECO:0007669"/>
    <property type="project" value="InterPro"/>
</dbReference>
<protein>
    <submittedName>
        <fullName evidence="5">Ubiquitin carboxyl-terminal hydrolase</fullName>
    </submittedName>
</protein>
<feature type="region of interest" description="Disordered" evidence="2">
    <location>
        <begin position="288"/>
        <end position="307"/>
    </location>
</feature>
<dbReference type="Pfam" id="PF00443">
    <property type="entry name" value="UCH"/>
    <property type="match status" value="1"/>
</dbReference>
<feature type="region of interest" description="Disordered" evidence="2">
    <location>
        <begin position="430"/>
        <end position="449"/>
    </location>
</feature>
<organism evidence="5 6">
    <name type="scientific">Musa troglodytarum</name>
    <name type="common">fe'i banana</name>
    <dbReference type="NCBI Taxonomy" id="320322"/>
    <lineage>
        <taxon>Eukaryota</taxon>
        <taxon>Viridiplantae</taxon>
        <taxon>Streptophyta</taxon>
        <taxon>Embryophyta</taxon>
        <taxon>Tracheophyta</taxon>
        <taxon>Spermatophyta</taxon>
        <taxon>Magnoliopsida</taxon>
        <taxon>Liliopsida</taxon>
        <taxon>Zingiberales</taxon>
        <taxon>Musaceae</taxon>
        <taxon>Musa</taxon>
    </lineage>
</organism>
<feature type="compositionally biased region" description="Low complexity" evidence="2">
    <location>
        <begin position="989"/>
        <end position="1002"/>
    </location>
</feature>
<evidence type="ECO:0000313" key="5">
    <source>
        <dbReference type="EMBL" id="URE19312.1"/>
    </source>
</evidence>
<dbReference type="Gene3D" id="6.10.140.2220">
    <property type="match status" value="1"/>
</dbReference>
<feature type="compositionally biased region" description="Low complexity" evidence="2">
    <location>
        <begin position="372"/>
        <end position="383"/>
    </location>
</feature>
<dbReference type="EMBL" id="CP097509">
    <property type="protein sequence ID" value="URE19312.1"/>
    <property type="molecule type" value="Genomic_DNA"/>
</dbReference>
<dbReference type="SUPFAM" id="SSF117856">
    <property type="entry name" value="AF0104/ALDC/Ptd012-like"/>
    <property type="match status" value="1"/>
</dbReference>
<evidence type="ECO:0000313" key="6">
    <source>
        <dbReference type="Proteomes" id="UP001055439"/>
    </source>
</evidence>
<dbReference type="Gene3D" id="3.30.1330.80">
    <property type="entry name" value="Hypothetical protein, similar to alpha- acetolactate decarboxylase, domain 2"/>
    <property type="match status" value="1"/>
</dbReference>
<dbReference type="FunFam" id="3.90.70.10:FF:000026">
    <property type="entry name" value="Ubiquitin carboxyl-terminal hydrolase 15"/>
    <property type="match status" value="1"/>
</dbReference>
<feature type="domain" description="PPC" evidence="4">
    <location>
        <begin position="1067"/>
        <end position="1214"/>
    </location>
</feature>
<dbReference type="PANTHER" id="PTHR24006">
    <property type="entry name" value="UBIQUITIN CARBOXYL-TERMINAL HYDROLASE"/>
    <property type="match status" value="1"/>
</dbReference>
<keyword evidence="5" id="KW-0378">Hydrolase</keyword>
<feature type="compositionally biased region" description="Polar residues" evidence="2">
    <location>
        <begin position="221"/>
        <end position="234"/>
    </location>
</feature>
<dbReference type="InterPro" id="IPR028889">
    <property type="entry name" value="USP"/>
</dbReference>
<dbReference type="GO" id="GO:0004843">
    <property type="term" value="F:cysteine-type deubiquitinase activity"/>
    <property type="evidence" value="ECO:0007669"/>
    <property type="project" value="InterPro"/>
</dbReference>
<dbReference type="InterPro" id="IPR050164">
    <property type="entry name" value="Peptidase_C19"/>
</dbReference>
<keyword evidence="6" id="KW-1185">Reference proteome</keyword>
<evidence type="ECO:0000256" key="2">
    <source>
        <dbReference type="SAM" id="MobiDB-lite"/>
    </source>
</evidence>
<name>A0A9E7KI27_9LILI</name>
<dbReference type="InterPro" id="IPR038765">
    <property type="entry name" value="Papain-like_cys_pep_sf"/>
</dbReference>